<comment type="similarity">
    <text evidence="1">Belongs to the ATP-dependent AMP-binding enzyme family.</text>
</comment>
<evidence type="ECO:0000259" key="6">
    <source>
        <dbReference type="Pfam" id="PF13193"/>
    </source>
</evidence>
<dbReference type="Gene3D" id="3.40.50.12780">
    <property type="entry name" value="N-terminal domain of ligase-like"/>
    <property type="match status" value="1"/>
</dbReference>
<keyword evidence="8" id="KW-1185">Reference proteome</keyword>
<keyword evidence="2 7" id="KW-0436">Ligase</keyword>
<dbReference type="InterPro" id="IPR051087">
    <property type="entry name" value="Mitochondrial_ACSM"/>
</dbReference>
<accession>A0AAE3VIC0</accession>
<evidence type="ECO:0000256" key="2">
    <source>
        <dbReference type="ARBA" id="ARBA00022598"/>
    </source>
</evidence>
<dbReference type="FunFam" id="3.30.300.30:FF:000005">
    <property type="entry name" value="Acyl-coenzyme A synthetase ACSM5, mitochondrial"/>
    <property type="match status" value="1"/>
</dbReference>
<dbReference type="InterPro" id="IPR045851">
    <property type="entry name" value="AMP-bd_C_sf"/>
</dbReference>
<dbReference type="GO" id="GO:0015645">
    <property type="term" value="F:fatty acid ligase activity"/>
    <property type="evidence" value="ECO:0007669"/>
    <property type="project" value="TreeGrafter"/>
</dbReference>
<dbReference type="PANTHER" id="PTHR43605:SF10">
    <property type="entry name" value="ACYL-COA SYNTHETASE MEDIUM CHAIN FAMILY MEMBER 3"/>
    <property type="match status" value="1"/>
</dbReference>
<keyword evidence="3" id="KW-0547">Nucleotide-binding</keyword>
<proteinExistence type="inferred from homology"/>
<evidence type="ECO:0000256" key="4">
    <source>
        <dbReference type="ARBA" id="ARBA00022840"/>
    </source>
</evidence>
<dbReference type="GO" id="GO:0004321">
    <property type="term" value="F:fatty-acyl-CoA synthase activity"/>
    <property type="evidence" value="ECO:0007669"/>
    <property type="project" value="TreeGrafter"/>
</dbReference>
<evidence type="ECO:0000256" key="1">
    <source>
        <dbReference type="ARBA" id="ARBA00006432"/>
    </source>
</evidence>
<dbReference type="AlphaFoldDB" id="A0AAE3VIC0"/>
<evidence type="ECO:0000256" key="3">
    <source>
        <dbReference type="ARBA" id="ARBA00022741"/>
    </source>
</evidence>
<evidence type="ECO:0000313" key="8">
    <source>
        <dbReference type="Proteomes" id="UP001238163"/>
    </source>
</evidence>
<dbReference type="GO" id="GO:0005524">
    <property type="term" value="F:ATP binding"/>
    <property type="evidence" value="ECO:0007669"/>
    <property type="project" value="UniProtKB-KW"/>
</dbReference>
<dbReference type="InterPro" id="IPR025110">
    <property type="entry name" value="AMP-bd_C"/>
</dbReference>
<dbReference type="GO" id="GO:0006633">
    <property type="term" value="P:fatty acid biosynthetic process"/>
    <property type="evidence" value="ECO:0007669"/>
    <property type="project" value="TreeGrafter"/>
</dbReference>
<evidence type="ECO:0000259" key="5">
    <source>
        <dbReference type="Pfam" id="PF00501"/>
    </source>
</evidence>
<dbReference type="InterPro" id="IPR000873">
    <property type="entry name" value="AMP-dep_synth/lig_dom"/>
</dbReference>
<dbReference type="InterPro" id="IPR042099">
    <property type="entry name" value="ANL_N_sf"/>
</dbReference>
<organism evidence="7 8">
    <name type="scientific">Oligosphaera ethanolica</name>
    <dbReference type="NCBI Taxonomy" id="760260"/>
    <lineage>
        <taxon>Bacteria</taxon>
        <taxon>Pseudomonadati</taxon>
        <taxon>Lentisphaerota</taxon>
        <taxon>Oligosphaeria</taxon>
        <taxon>Oligosphaerales</taxon>
        <taxon>Oligosphaeraceae</taxon>
        <taxon>Oligosphaera</taxon>
    </lineage>
</organism>
<dbReference type="RefSeq" id="WP_307262993.1">
    <property type="nucleotide sequence ID" value="NZ_JAUSVL010000001.1"/>
</dbReference>
<dbReference type="GO" id="GO:0006637">
    <property type="term" value="P:acyl-CoA metabolic process"/>
    <property type="evidence" value="ECO:0007669"/>
    <property type="project" value="TreeGrafter"/>
</dbReference>
<comment type="caution">
    <text evidence="7">The sequence shown here is derived from an EMBL/GenBank/DDBJ whole genome shotgun (WGS) entry which is preliminary data.</text>
</comment>
<gene>
    <name evidence="7" type="ORF">J3R75_003032</name>
</gene>
<reference evidence="7" key="1">
    <citation type="submission" date="2023-07" db="EMBL/GenBank/DDBJ databases">
        <title>Genomic Encyclopedia of Type Strains, Phase IV (KMG-IV): sequencing the most valuable type-strain genomes for metagenomic binning, comparative biology and taxonomic classification.</title>
        <authorList>
            <person name="Goeker M."/>
        </authorList>
    </citation>
    <scope>NUCLEOTIDE SEQUENCE</scope>
    <source>
        <strain evidence="7">DSM 24202</strain>
    </source>
</reference>
<sequence length="555" mass="62522">MLEKFLPRQDFNSYEDFKANYRVTIPTTFNFAYDVMDAWAEQQDDKPALAWIDDHEIQENYSFGDLKRLSNQAANWFVSQGIRKGDVVMLILKQRVDVWIAMIALHKIGAVVIPATYQLTTKDIVYRCNAATVAMIVAIDDAELAGYIRAALPQAPSVKNVAGVGDKLPANWLDFRRGYQAMPTSWQKPTGEALACLHDTMLIYFSSGTAGMPKMVLHDFTYPLGHIVTAKYWQGVQDGKLHMTASDSGWAKFGWGKIYGQWLCGAVIAAYDMDHFVPQKMLRIIQKMRLTTFCAPPTIYRFLIKENLADYDFSSIKQCSIAGEPLNPEVYNQWLKLTGLPLVEGFGQTESSVLIANFPWFPIKPGSTGKFAPVYDLELLDEQGRPCEDGSEGTIIIRNAAKERFVGLFREYYRDPDAMARSWQDGNYSTGDVAWRDEDGYIWFLGRNDDVIKCSGYRIGPFEVESALMEHPAVLECAVTAAPDPVRGQVVKATIVLAKNRGYEPTPELAKALQEHVKHSTAPYKYPRIVEFVDALPKSISGKIMRKSIREKDHA</sequence>
<dbReference type="GO" id="GO:0003987">
    <property type="term" value="F:acetate-CoA ligase activity"/>
    <property type="evidence" value="ECO:0007669"/>
    <property type="project" value="UniProtKB-EC"/>
</dbReference>
<dbReference type="SUPFAM" id="SSF56801">
    <property type="entry name" value="Acetyl-CoA synthetase-like"/>
    <property type="match status" value="1"/>
</dbReference>
<dbReference type="Proteomes" id="UP001238163">
    <property type="component" value="Unassembled WGS sequence"/>
</dbReference>
<dbReference type="EMBL" id="JAUSVL010000001">
    <property type="protein sequence ID" value="MDQ0290925.1"/>
    <property type="molecule type" value="Genomic_DNA"/>
</dbReference>
<dbReference type="EC" id="6.2.1.1" evidence="7"/>
<feature type="domain" description="AMP-dependent synthetase/ligase" evidence="5">
    <location>
        <begin position="37"/>
        <end position="413"/>
    </location>
</feature>
<protein>
    <submittedName>
        <fullName evidence="7">Acetyl-CoA synthetase</fullName>
        <ecNumber evidence="7">6.2.1.1</ecNumber>
    </submittedName>
</protein>
<dbReference type="PANTHER" id="PTHR43605">
    <property type="entry name" value="ACYL-COENZYME A SYNTHETASE"/>
    <property type="match status" value="1"/>
</dbReference>
<feature type="domain" description="AMP-binding enzyme C-terminal" evidence="6">
    <location>
        <begin position="463"/>
        <end position="543"/>
    </location>
</feature>
<dbReference type="Pfam" id="PF00501">
    <property type="entry name" value="AMP-binding"/>
    <property type="match status" value="1"/>
</dbReference>
<dbReference type="Pfam" id="PF13193">
    <property type="entry name" value="AMP-binding_C"/>
    <property type="match status" value="1"/>
</dbReference>
<keyword evidence="4" id="KW-0067">ATP-binding</keyword>
<dbReference type="Gene3D" id="3.30.300.30">
    <property type="match status" value="1"/>
</dbReference>
<evidence type="ECO:0000313" key="7">
    <source>
        <dbReference type="EMBL" id="MDQ0290925.1"/>
    </source>
</evidence>
<name>A0AAE3VIC0_9BACT</name>